<dbReference type="InterPro" id="IPR001480">
    <property type="entry name" value="Bulb-type_lectin_dom"/>
</dbReference>
<evidence type="ECO:0000256" key="1">
    <source>
        <dbReference type="ARBA" id="ARBA00004167"/>
    </source>
</evidence>
<evidence type="ECO:0000259" key="15">
    <source>
        <dbReference type="PROSITE" id="PS50011"/>
    </source>
</evidence>
<evidence type="ECO:0000256" key="9">
    <source>
        <dbReference type="ARBA" id="ARBA00023014"/>
    </source>
</evidence>
<reference evidence="18 19" key="1">
    <citation type="submission" date="2021-02" db="EMBL/GenBank/DDBJ databases">
        <title>Plant Genome Project.</title>
        <authorList>
            <person name="Zhang R.-G."/>
        </authorList>
    </citation>
    <scope>NUCLEOTIDE SEQUENCE [LARGE SCALE GENOMIC DNA]</scope>
    <source>
        <tissue evidence="18">Leaves</tissue>
    </source>
</reference>
<dbReference type="SUPFAM" id="SSF56112">
    <property type="entry name" value="Protein kinase-like (PK-like)"/>
    <property type="match status" value="1"/>
</dbReference>
<dbReference type="InterPro" id="IPR011009">
    <property type="entry name" value="Kinase-like_dom_sf"/>
</dbReference>
<keyword evidence="2 14" id="KW-0812">Transmembrane</keyword>
<keyword evidence="5" id="KW-0732">Signal</keyword>
<feature type="domain" description="Protein kinase" evidence="15">
    <location>
        <begin position="510"/>
        <end position="764"/>
    </location>
</feature>
<dbReference type="Pfam" id="PF00355">
    <property type="entry name" value="Rieske"/>
    <property type="match status" value="1"/>
</dbReference>
<evidence type="ECO:0000256" key="7">
    <source>
        <dbReference type="ARBA" id="ARBA00022989"/>
    </source>
</evidence>
<keyword evidence="6" id="KW-0809">Transit peptide</keyword>
<protein>
    <submittedName>
        <fullName evidence="18">Uncharacterized protein</fullName>
    </submittedName>
</protein>
<dbReference type="InterPro" id="IPR001245">
    <property type="entry name" value="Ser-Thr/Tyr_kinase_cat_dom"/>
</dbReference>
<keyword evidence="12" id="KW-0325">Glycoprotein</keyword>
<evidence type="ECO:0000256" key="3">
    <source>
        <dbReference type="ARBA" id="ARBA00022714"/>
    </source>
</evidence>
<gene>
    <name evidence="18" type="ORF">JRO89_XS10G0002400</name>
</gene>
<evidence type="ECO:0000256" key="12">
    <source>
        <dbReference type="ARBA" id="ARBA00023180"/>
    </source>
</evidence>
<dbReference type="Pfam" id="PF07714">
    <property type="entry name" value="PK_Tyr_Ser-Thr"/>
    <property type="match status" value="1"/>
</dbReference>
<keyword evidence="10 14" id="KW-0472">Membrane</keyword>
<dbReference type="Gene3D" id="2.90.10.10">
    <property type="entry name" value="Bulb-type lectin domain"/>
    <property type="match status" value="1"/>
</dbReference>
<dbReference type="PROSITE" id="PS50927">
    <property type="entry name" value="BULB_LECTIN"/>
    <property type="match status" value="2"/>
</dbReference>
<evidence type="ECO:0000256" key="11">
    <source>
        <dbReference type="ARBA" id="ARBA00023157"/>
    </source>
</evidence>
<feature type="region of interest" description="Disordered" evidence="13">
    <location>
        <begin position="798"/>
        <end position="847"/>
    </location>
</feature>
<organism evidence="18 19">
    <name type="scientific">Xanthoceras sorbifolium</name>
    <dbReference type="NCBI Taxonomy" id="99658"/>
    <lineage>
        <taxon>Eukaryota</taxon>
        <taxon>Viridiplantae</taxon>
        <taxon>Streptophyta</taxon>
        <taxon>Embryophyta</taxon>
        <taxon>Tracheophyta</taxon>
        <taxon>Spermatophyta</taxon>
        <taxon>Magnoliopsida</taxon>
        <taxon>eudicotyledons</taxon>
        <taxon>Gunneridae</taxon>
        <taxon>Pentapetalae</taxon>
        <taxon>rosids</taxon>
        <taxon>malvids</taxon>
        <taxon>Sapindales</taxon>
        <taxon>Sapindaceae</taxon>
        <taxon>Xanthoceroideae</taxon>
        <taxon>Xanthoceras</taxon>
    </lineage>
</organism>
<keyword evidence="11" id="KW-1015">Disulfide bond</keyword>
<evidence type="ECO:0000259" key="17">
    <source>
        <dbReference type="PROSITE" id="PS51296"/>
    </source>
</evidence>
<dbReference type="SUPFAM" id="SSF55961">
    <property type="entry name" value="Bet v1-like"/>
    <property type="match status" value="1"/>
</dbReference>
<dbReference type="Gene3D" id="1.10.510.10">
    <property type="entry name" value="Transferase(Phosphotransferase) domain 1"/>
    <property type="match status" value="1"/>
</dbReference>
<keyword evidence="8" id="KW-0408">Iron</keyword>
<evidence type="ECO:0000256" key="6">
    <source>
        <dbReference type="ARBA" id="ARBA00022946"/>
    </source>
</evidence>
<evidence type="ECO:0000313" key="19">
    <source>
        <dbReference type="Proteomes" id="UP000827721"/>
    </source>
</evidence>
<comment type="caution">
    <text evidence="18">The sequence shown here is derived from an EMBL/GenBank/DDBJ whole genome shotgun (WGS) entry which is preliminary data.</text>
</comment>
<dbReference type="Gene3D" id="2.102.10.10">
    <property type="entry name" value="Rieske [2Fe-2S] iron-sulphur domain"/>
    <property type="match status" value="1"/>
</dbReference>
<feature type="domain" description="Rieske" evidence="17">
    <location>
        <begin position="858"/>
        <end position="968"/>
    </location>
</feature>
<dbReference type="EMBL" id="JAFEMO010000010">
    <property type="protein sequence ID" value="KAH7560341.1"/>
    <property type="molecule type" value="Genomic_DNA"/>
</dbReference>
<evidence type="ECO:0000259" key="16">
    <source>
        <dbReference type="PROSITE" id="PS50927"/>
    </source>
</evidence>
<dbReference type="InterPro" id="IPR000719">
    <property type="entry name" value="Prot_kinase_dom"/>
</dbReference>
<feature type="transmembrane region" description="Helical" evidence="14">
    <location>
        <begin position="451"/>
        <end position="475"/>
    </location>
</feature>
<dbReference type="Pfam" id="PF00954">
    <property type="entry name" value="S_locus_glycop"/>
    <property type="match status" value="1"/>
</dbReference>
<evidence type="ECO:0000256" key="10">
    <source>
        <dbReference type="ARBA" id="ARBA00023136"/>
    </source>
</evidence>
<keyword evidence="19" id="KW-1185">Reference proteome</keyword>
<dbReference type="InterPro" id="IPR036922">
    <property type="entry name" value="Rieske_2Fe-2S_sf"/>
</dbReference>
<name>A0ABQ8HH17_9ROSI</name>
<proteinExistence type="predicted"/>
<feature type="domain" description="Bulb-type lectin" evidence="16">
    <location>
        <begin position="58"/>
        <end position="184"/>
    </location>
</feature>
<dbReference type="Gene3D" id="2.90.10.30">
    <property type="match status" value="1"/>
</dbReference>
<dbReference type="Pfam" id="PF01453">
    <property type="entry name" value="B_lectin"/>
    <property type="match status" value="1"/>
</dbReference>
<dbReference type="PROSITE" id="PS50011">
    <property type="entry name" value="PROTEIN_KINASE_DOM"/>
    <property type="match status" value="1"/>
</dbReference>
<sequence length="1251" mass="139776">MCEICLCKLNSEAPIKRFQGKSYKVCCLKRFGSVLALILFLGFAFCGVCDDELAMVSVPLGFEISGLDRSRTWVSQNGVFAFGFLDTSSRGGDVDGYVVGIRYNLGDKAANVPVWTVGGGLRVSENSTIRLNMDGRMILFENPSGLIVWSSNTSGIGVQKATLLNSGSLVLMGDGDNVLWESFKSPTSTLLPGQSLHFPQTLRAPSTKSISSYYSFMIRRFGELALVWELNVTYWRARAHLSSYGGLVKEARFDSNGVLGLVDAGNRTVWSIASKDFGENSQVLRHLKIDSDGNLRIYSWDQVAHQWKVGWQAVENQCNVFGYCGLYSLCGYNSSGPVCDCLYEESINGINDLSAVDSGSLGCRKMVDLGNCKRNASIMVLKQTVLYGLYPPLDVDLMLSEEACKEYCSNDSTCIAAVSARVNPHNSAISIPVSSKGYTDHRGHSQNFVEAIGLIVLLTVSGFLSIEMFVFWFVYQRRQINAQTRIPFRKDVQMNPHYSGLIRLSHEEIVELLDNFANQLGPSVYKGLLPNKMPVIAKVLNNAVLEKDFRMAVSTLGAMHHRNLVSVRGFCFEPNHIILLYEYVPNGSLDNWLFNTEHKQNGGNWQQRLDIALGVARALAYLHTECQTCVAHGNLKLENVLLDEKLVPKVTDFGIKSLLGNEAASSSSESLPEKDIYMFGEMLLQIVTRKREIMVSNLHNLVKNMNGELKLEGSNESEGIERAVRIALWCLQNQPFLRPSIGEVVKVLEAQKLAAMEALKVSSLTSLHIPTTPDKTQFPRPKFLNFHHLSPLPTSTFFSSTHHKNRSSKPSKLYTTLSSSSSSSTAVSTENTTEHHPPPEPELETQTPNEKFDWFSQWYPIMPVCDLDKRAPHAKKVLGIDVVVWWDRNENAWKVFDDTCPHRLAPLSEGRIDQWGRLQCVYHGWCFNGSGACKFIPQAPPDGPPVHTFNKACVGVYPTTVQHDIVWFWPSTDPQYKDIIMKKKPPYIPELEDPSFTKLMGNRDIPYGYDVLVENLMDPAHVPYAHHGIMRIRKPDVKLDREGGRPLEMSVKKFDINGFLGNHEWGSGKFIAPCIYYSYSEPVVDQGNGSASSGGTEKERKIKDVGPINWQKACFVPTKSDAYVTTLNIVETPLINVETPLFNKINWGGKYSGTLPPTPPREQLLDRYRSHVVNCSSCNSAYKALNALEVILQVISIVSIAIVAATKQNVMSSVMRTTVVSMAVICFAASRWLAHFIYKNFHYHDYNHAFR</sequence>
<feature type="compositionally biased region" description="Low complexity" evidence="13">
    <location>
        <begin position="810"/>
        <end position="831"/>
    </location>
</feature>
<dbReference type="PANTHER" id="PTHR47974:SF10">
    <property type="entry name" value="RECEPTOR-LIKE SERINE_THREONINE-PROTEIN KINASE"/>
    <property type="match status" value="1"/>
</dbReference>
<evidence type="ECO:0000256" key="4">
    <source>
        <dbReference type="ARBA" id="ARBA00022723"/>
    </source>
</evidence>
<dbReference type="Gene3D" id="3.90.380.10">
    <property type="entry name" value="Naphthalene 1,2-dioxygenase Alpha Subunit, Chain A, domain 1"/>
    <property type="match status" value="1"/>
</dbReference>
<dbReference type="InterPro" id="IPR036426">
    <property type="entry name" value="Bulb-type_lectin_dom_sf"/>
</dbReference>
<keyword evidence="4" id="KW-0479">Metal-binding</keyword>
<feature type="transmembrane region" description="Helical" evidence="14">
    <location>
        <begin position="1184"/>
        <end position="1205"/>
    </location>
</feature>
<comment type="subcellular location">
    <subcellularLocation>
        <location evidence="1">Membrane</location>
        <topology evidence="1">Single-pass membrane protein</topology>
    </subcellularLocation>
</comment>
<dbReference type="SUPFAM" id="SSF51110">
    <property type="entry name" value="alpha-D-mannose-specific plant lectins"/>
    <property type="match status" value="1"/>
</dbReference>
<dbReference type="PANTHER" id="PTHR47974">
    <property type="entry name" value="OS07G0415500 PROTEIN"/>
    <property type="match status" value="1"/>
</dbReference>
<feature type="transmembrane region" description="Helical" evidence="14">
    <location>
        <begin position="1217"/>
        <end position="1238"/>
    </location>
</feature>
<dbReference type="SMART" id="SM00108">
    <property type="entry name" value="B_lectin"/>
    <property type="match status" value="1"/>
</dbReference>
<evidence type="ECO:0000256" key="14">
    <source>
        <dbReference type="SAM" id="Phobius"/>
    </source>
</evidence>
<dbReference type="CDD" id="cd03480">
    <property type="entry name" value="Rieske_RO_Alpha_PaO"/>
    <property type="match status" value="1"/>
</dbReference>
<evidence type="ECO:0000313" key="18">
    <source>
        <dbReference type="EMBL" id="KAH7560341.1"/>
    </source>
</evidence>
<evidence type="ECO:0000256" key="2">
    <source>
        <dbReference type="ARBA" id="ARBA00022692"/>
    </source>
</evidence>
<keyword evidence="7 14" id="KW-1133">Transmembrane helix</keyword>
<evidence type="ECO:0000256" key="8">
    <source>
        <dbReference type="ARBA" id="ARBA00023004"/>
    </source>
</evidence>
<feature type="transmembrane region" description="Helical" evidence="14">
    <location>
        <begin position="31"/>
        <end position="49"/>
    </location>
</feature>
<evidence type="ECO:0000256" key="13">
    <source>
        <dbReference type="SAM" id="MobiDB-lite"/>
    </source>
</evidence>
<dbReference type="SUPFAM" id="SSF50022">
    <property type="entry name" value="ISP domain"/>
    <property type="match status" value="1"/>
</dbReference>
<keyword evidence="3" id="KW-0001">2Fe-2S</keyword>
<dbReference type="Proteomes" id="UP000827721">
    <property type="component" value="Unassembled WGS sequence"/>
</dbReference>
<accession>A0ABQ8HH17</accession>
<feature type="domain" description="Bulb-type lectin" evidence="16">
    <location>
        <begin position="187"/>
        <end position="310"/>
    </location>
</feature>
<evidence type="ECO:0000256" key="5">
    <source>
        <dbReference type="ARBA" id="ARBA00022729"/>
    </source>
</evidence>
<dbReference type="InterPro" id="IPR000858">
    <property type="entry name" value="S_locus_glycoprot_dom"/>
</dbReference>
<keyword evidence="9" id="KW-0411">Iron-sulfur</keyword>
<dbReference type="Gene3D" id="3.30.200.20">
    <property type="entry name" value="Phosphorylase Kinase, domain 1"/>
    <property type="match status" value="1"/>
</dbReference>
<dbReference type="InterPro" id="IPR017941">
    <property type="entry name" value="Rieske_2Fe-2S"/>
</dbReference>
<dbReference type="PROSITE" id="PS51296">
    <property type="entry name" value="RIESKE"/>
    <property type="match status" value="1"/>
</dbReference>